<evidence type="ECO:0000313" key="2">
    <source>
        <dbReference type="EMBL" id="GAA4626464.1"/>
    </source>
</evidence>
<name>A0ABP8UBY8_9ACTN</name>
<evidence type="ECO:0000313" key="3">
    <source>
        <dbReference type="Proteomes" id="UP001501442"/>
    </source>
</evidence>
<reference evidence="3" key="1">
    <citation type="journal article" date="2019" name="Int. J. Syst. Evol. Microbiol.">
        <title>The Global Catalogue of Microorganisms (GCM) 10K type strain sequencing project: providing services to taxonomists for standard genome sequencing and annotation.</title>
        <authorList>
            <consortium name="The Broad Institute Genomics Platform"/>
            <consortium name="The Broad Institute Genome Sequencing Center for Infectious Disease"/>
            <person name="Wu L."/>
            <person name="Ma J."/>
        </authorList>
    </citation>
    <scope>NUCLEOTIDE SEQUENCE [LARGE SCALE GENOMIC DNA]</scope>
    <source>
        <strain evidence="3">JCM 17939</strain>
    </source>
</reference>
<sequence>MNPSSRSRLIEHVSRERNDMCGRVRTGPTMRRGGGPGNRAGGYTVARTPAASGERPSAVTPVTEVLEGEAA</sequence>
<dbReference type="EMBL" id="BAABHK010000004">
    <property type="protein sequence ID" value="GAA4626464.1"/>
    <property type="molecule type" value="Genomic_DNA"/>
</dbReference>
<dbReference type="Proteomes" id="UP001501442">
    <property type="component" value="Unassembled WGS sequence"/>
</dbReference>
<comment type="caution">
    <text evidence="2">The sequence shown here is derived from an EMBL/GenBank/DDBJ whole genome shotgun (WGS) entry which is preliminary data.</text>
</comment>
<protein>
    <submittedName>
        <fullName evidence="2">Uncharacterized protein</fullName>
    </submittedName>
</protein>
<gene>
    <name evidence="2" type="ORF">GCM10023196_034830</name>
</gene>
<accession>A0ABP8UBY8</accession>
<feature type="region of interest" description="Disordered" evidence="1">
    <location>
        <begin position="21"/>
        <end position="71"/>
    </location>
</feature>
<evidence type="ECO:0000256" key="1">
    <source>
        <dbReference type="SAM" id="MobiDB-lite"/>
    </source>
</evidence>
<keyword evidence="3" id="KW-1185">Reference proteome</keyword>
<organism evidence="2 3">
    <name type="scientific">Actinoallomurus vinaceus</name>
    <dbReference type="NCBI Taxonomy" id="1080074"/>
    <lineage>
        <taxon>Bacteria</taxon>
        <taxon>Bacillati</taxon>
        <taxon>Actinomycetota</taxon>
        <taxon>Actinomycetes</taxon>
        <taxon>Streptosporangiales</taxon>
        <taxon>Thermomonosporaceae</taxon>
        <taxon>Actinoallomurus</taxon>
    </lineage>
</organism>
<proteinExistence type="predicted"/>